<accession>A0A507CNG4</accession>
<feature type="compositionally biased region" description="Basic residues" evidence="1">
    <location>
        <begin position="1"/>
        <end position="13"/>
    </location>
</feature>
<dbReference type="VEuPathDB" id="FungiDB:SeMB42_g01000"/>
<evidence type="ECO:0000313" key="2">
    <source>
        <dbReference type="EMBL" id="TPX40660.1"/>
    </source>
</evidence>
<feature type="compositionally biased region" description="Polar residues" evidence="1">
    <location>
        <begin position="27"/>
        <end position="53"/>
    </location>
</feature>
<organism evidence="2 3">
    <name type="scientific">Synchytrium endobioticum</name>
    <dbReference type="NCBI Taxonomy" id="286115"/>
    <lineage>
        <taxon>Eukaryota</taxon>
        <taxon>Fungi</taxon>
        <taxon>Fungi incertae sedis</taxon>
        <taxon>Chytridiomycota</taxon>
        <taxon>Chytridiomycota incertae sedis</taxon>
        <taxon>Chytridiomycetes</taxon>
        <taxon>Synchytriales</taxon>
        <taxon>Synchytriaceae</taxon>
        <taxon>Synchytrium</taxon>
    </lineage>
</organism>
<dbReference type="EMBL" id="QEAM01000373">
    <property type="protein sequence ID" value="TPX40660.1"/>
    <property type="molecule type" value="Genomic_DNA"/>
</dbReference>
<dbReference type="Proteomes" id="UP000320475">
    <property type="component" value="Unassembled WGS sequence"/>
</dbReference>
<name>A0A507CNG4_9FUNG</name>
<reference evidence="2 3" key="1">
    <citation type="journal article" date="2019" name="Sci. Rep.">
        <title>Comparative genomics of chytrid fungi reveal insights into the obligate biotrophic and pathogenic lifestyle of Synchytrium endobioticum.</title>
        <authorList>
            <person name="van de Vossenberg B.T.L.H."/>
            <person name="Warris S."/>
            <person name="Nguyen H.D.T."/>
            <person name="van Gent-Pelzer M.P.E."/>
            <person name="Joly D.L."/>
            <person name="van de Geest H.C."/>
            <person name="Bonants P.J.M."/>
            <person name="Smith D.S."/>
            <person name="Levesque C.A."/>
            <person name="van der Lee T.A.J."/>
        </authorList>
    </citation>
    <scope>NUCLEOTIDE SEQUENCE [LARGE SCALE GENOMIC DNA]</scope>
    <source>
        <strain evidence="2 3">LEV6574</strain>
    </source>
</reference>
<feature type="region of interest" description="Disordered" evidence="1">
    <location>
        <begin position="1"/>
        <end position="77"/>
    </location>
</feature>
<proteinExistence type="predicted"/>
<evidence type="ECO:0000256" key="1">
    <source>
        <dbReference type="SAM" id="MobiDB-lite"/>
    </source>
</evidence>
<sequence>GKRKIFNIKRRNNAPRYANQDGGPANAQRTGAQQRDGNLQAPPAQQRSVGTSGNNTSKNKQQQNQVGNKQPPKAAKE</sequence>
<evidence type="ECO:0000313" key="3">
    <source>
        <dbReference type="Proteomes" id="UP000320475"/>
    </source>
</evidence>
<dbReference type="AlphaFoldDB" id="A0A507CNG4"/>
<comment type="caution">
    <text evidence="2">The sequence shown here is derived from an EMBL/GenBank/DDBJ whole genome shotgun (WGS) entry which is preliminary data.</text>
</comment>
<feature type="compositionally biased region" description="Low complexity" evidence="1">
    <location>
        <begin position="54"/>
        <end position="70"/>
    </location>
</feature>
<feature type="non-terminal residue" evidence="2">
    <location>
        <position position="1"/>
    </location>
</feature>
<gene>
    <name evidence="2" type="ORF">SeLEV6574_g06495</name>
</gene>
<protein>
    <submittedName>
        <fullName evidence="2">Uncharacterized protein</fullName>
    </submittedName>
</protein>